<reference evidence="2" key="1">
    <citation type="journal article" date="2021" name="Sci. Rep.">
        <title>Diploid genomic architecture of Nitzschia inconspicua, an elite biomass production diatom.</title>
        <authorList>
            <person name="Oliver A."/>
            <person name="Podell S."/>
            <person name="Pinowska A."/>
            <person name="Traller J.C."/>
            <person name="Smith S.R."/>
            <person name="McClure R."/>
            <person name="Beliaev A."/>
            <person name="Bohutskyi P."/>
            <person name="Hill E.A."/>
            <person name="Rabines A."/>
            <person name="Zheng H."/>
            <person name="Allen L.Z."/>
            <person name="Kuo A."/>
            <person name="Grigoriev I.V."/>
            <person name="Allen A.E."/>
            <person name="Hazlebeck D."/>
            <person name="Allen E.E."/>
        </authorList>
    </citation>
    <scope>NUCLEOTIDE SEQUENCE</scope>
    <source>
        <strain evidence="2">Hildebrandi</strain>
    </source>
</reference>
<evidence type="ECO:0000313" key="3">
    <source>
        <dbReference type="Proteomes" id="UP000693970"/>
    </source>
</evidence>
<gene>
    <name evidence="1" type="ORF">IV203_024813</name>
    <name evidence="2" type="ORF">IV203_025380</name>
</gene>
<dbReference type="PANTHER" id="PTHR42869">
    <property type="entry name" value="SLL0572 PROTEIN"/>
    <property type="match status" value="1"/>
</dbReference>
<dbReference type="PANTHER" id="PTHR42869:SF1">
    <property type="entry name" value="SLL0572 PROTEIN"/>
    <property type="match status" value="1"/>
</dbReference>
<dbReference type="Proteomes" id="UP000693970">
    <property type="component" value="Unassembled WGS sequence"/>
</dbReference>
<name>A0A9K3LKJ1_9STRA</name>
<accession>A0A9K3LKJ1</accession>
<protein>
    <submittedName>
        <fullName evidence="2">Cobalamin synthesis protein P47K</fullName>
    </submittedName>
</protein>
<dbReference type="EMBL" id="JAGRRH010000034">
    <property type="protein sequence ID" value="KAG7339443.1"/>
    <property type="molecule type" value="Genomic_DNA"/>
</dbReference>
<dbReference type="InterPro" id="IPR053199">
    <property type="entry name" value="cDPG_synthetase-like"/>
</dbReference>
<dbReference type="EMBL" id="JAGRRH010000011">
    <property type="protein sequence ID" value="KAG7362496.1"/>
    <property type="molecule type" value="Genomic_DNA"/>
</dbReference>
<evidence type="ECO:0000313" key="1">
    <source>
        <dbReference type="EMBL" id="KAG7339443.1"/>
    </source>
</evidence>
<dbReference type="AlphaFoldDB" id="A0A9K3LKJ1"/>
<sequence>MDKVIILGAAGRDFHDFMVYWAVRPNTQVVCFTETQIPGIENRHFPKEMCRNDVNGNRYPDGIDIYPESQLEELIQRFEANICTLAYSDLSYHTVQSLASRVNTAGCQFVQLPPVATQIKSTKPLVSIVASRTGVGKSQTTRWVANYYKKKGLKVAAIRHPMPYDEDLNFQRCERFETMEDMDKYRCTIEEREEYYRHIEDGTLLFAGVDYEMILREAEKDADLILWDGGNNDFSFYKADLTITLVDSLRPTDELHYFPGETNVRMADAILITKTNELKSVLEADHHAQQLRDKGILKHDMVPILYGKSKIVPQAKGMTTEEAASFVNGKRVLVVDDGPTLTHGGLPSGAGYALCESLGGIPVDPRPFAKGSLQQTFSKFTHLKNCLPAMGYGEEQVQDLQASIDAVECDVVMIGTPIDISQVLDIGDKPYVVARYDLEVVPQHQTKFLNVLDTAIDPEEKKEKKINPK</sequence>
<organism evidence="2 3">
    <name type="scientific">Nitzschia inconspicua</name>
    <dbReference type="NCBI Taxonomy" id="303405"/>
    <lineage>
        <taxon>Eukaryota</taxon>
        <taxon>Sar</taxon>
        <taxon>Stramenopiles</taxon>
        <taxon>Ochrophyta</taxon>
        <taxon>Bacillariophyta</taxon>
        <taxon>Bacillariophyceae</taxon>
        <taxon>Bacillariophycidae</taxon>
        <taxon>Bacillariales</taxon>
        <taxon>Bacillariaceae</taxon>
        <taxon>Nitzschia</taxon>
    </lineage>
</organism>
<comment type="caution">
    <text evidence="2">The sequence shown here is derived from an EMBL/GenBank/DDBJ whole genome shotgun (WGS) entry which is preliminary data.</text>
</comment>
<proteinExistence type="predicted"/>
<dbReference type="OrthoDB" id="38364at2759"/>
<reference evidence="2" key="2">
    <citation type="submission" date="2021-04" db="EMBL/GenBank/DDBJ databases">
        <authorList>
            <person name="Podell S."/>
        </authorList>
    </citation>
    <scope>NUCLEOTIDE SEQUENCE</scope>
    <source>
        <strain evidence="2">Hildebrandi</strain>
    </source>
</reference>
<evidence type="ECO:0000313" key="2">
    <source>
        <dbReference type="EMBL" id="KAG7362496.1"/>
    </source>
</evidence>
<keyword evidence="3" id="KW-1185">Reference proteome</keyword>